<evidence type="ECO:0000313" key="1">
    <source>
        <dbReference type="EMBL" id="EKE28169.1"/>
    </source>
</evidence>
<protein>
    <submittedName>
        <fullName evidence="1">Uncharacterized protein</fullName>
    </submittedName>
</protein>
<reference evidence="1" key="1">
    <citation type="journal article" date="2012" name="Science">
        <title>Fermentation, hydrogen, and sulfur metabolism in multiple uncultivated bacterial phyla.</title>
        <authorList>
            <person name="Wrighton K.C."/>
            <person name="Thomas B.C."/>
            <person name="Sharon I."/>
            <person name="Miller C.S."/>
            <person name="Castelle C.J."/>
            <person name="VerBerkmoes N.C."/>
            <person name="Wilkins M.J."/>
            <person name="Hettich R.L."/>
            <person name="Lipton M.S."/>
            <person name="Williams K.H."/>
            <person name="Long P.E."/>
            <person name="Banfield J.F."/>
        </authorList>
    </citation>
    <scope>NUCLEOTIDE SEQUENCE [LARGE SCALE GENOMIC DNA]</scope>
</reference>
<organism evidence="1">
    <name type="scientific">uncultured bacterium</name>
    <name type="common">gcode 4</name>
    <dbReference type="NCBI Taxonomy" id="1234023"/>
    <lineage>
        <taxon>Bacteria</taxon>
        <taxon>environmental samples</taxon>
    </lineage>
</organism>
<proteinExistence type="predicted"/>
<sequence length="254" mass="30745">MHSETRDYMPVDIKKPDKGCSIDKSKSKDDISKYNASFQDFFKLVEWFDKFGKAEYIIFKDISSWPVLVIFKEIHDNADVKLDNFKAFTKFKQYFNFLWTEWTNKEVEAIWDILKLQWNVKNSVDFILNWKASFSSVAIEEFYWSNLNTCGIDLDWKDLKNLSWFKIIPKIAKKFWISIWEAIDWWHKNGNDYVISQRNNLWLNNIRDILITWNNNWKNFVPLIAWGAHAIDLKEKAEKYWFKWVIIFTPKSYK</sequence>
<gene>
    <name evidence="1" type="ORF">ACD_3C00086G0013</name>
</gene>
<dbReference type="EMBL" id="AMFJ01000360">
    <property type="protein sequence ID" value="EKE28169.1"/>
    <property type="molecule type" value="Genomic_DNA"/>
</dbReference>
<accession>K2GD90</accession>
<name>K2GD90_9BACT</name>
<dbReference type="AlphaFoldDB" id="K2GD90"/>
<comment type="caution">
    <text evidence="1">The sequence shown here is derived from an EMBL/GenBank/DDBJ whole genome shotgun (WGS) entry which is preliminary data.</text>
</comment>